<dbReference type="GO" id="GO:0003848">
    <property type="term" value="F:2-amino-4-hydroxy-6-hydroxymethyldihydropteridine diphosphokinase activity"/>
    <property type="evidence" value="ECO:0007669"/>
    <property type="project" value="UniProtKB-EC"/>
</dbReference>
<reference evidence="14 15" key="1">
    <citation type="submission" date="2016-10" db="EMBL/GenBank/DDBJ databases">
        <authorList>
            <person name="de Groot N.N."/>
        </authorList>
    </citation>
    <scope>NUCLEOTIDE SEQUENCE [LARGE SCALE GENOMIC DNA]</scope>
    <source>
        <strain evidence="15">KMM 9023,NRIC 0796,JCM 17311,KCTC 23692</strain>
    </source>
</reference>
<dbReference type="GO" id="GO:0005524">
    <property type="term" value="F:ATP binding"/>
    <property type="evidence" value="ECO:0007669"/>
    <property type="project" value="UniProtKB-KW"/>
</dbReference>
<evidence type="ECO:0000256" key="9">
    <source>
        <dbReference type="ARBA" id="ARBA00022909"/>
    </source>
</evidence>
<evidence type="ECO:0000259" key="13">
    <source>
        <dbReference type="PROSITE" id="PS00794"/>
    </source>
</evidence>
<keyword evidence="15" id="KW-1185">Reference proteome</keyword>
<dbReference type="STRING" id="871652.SAMN04515673_106181"/>
<dbReference type="AlphaFoldDB" id="A0A1I6E0K1"/>
<dbReference type="PANTHER" id="PTHR43071">
    <property type="entry name" value="2-AMINO-4-HYDROXY-6-HYDROXYMETHYLDIHYDROPTERIDINE PYROPHOSPHOKINASE"/>
    <property type="match status" value="1"/>
</dbReference>
<dbReference type="InterPro" id="IPR000550">
    <property type="entry name" value="Hppk"/>
</dbReference>
<sequence length="159" mass="17843">MANLDARVTAVSRFFATPAFPEGTGPDYVNAAIVIESAQSPDELLRDLHRIESRFERRRETRWGARTLDLDLIAQGQIVAPDAATQTLWRDLDPEAQQRATPETLILPHPRLQDRAFVLGPLHDIAPHWRHPLTGLSIAEMFAALPQALRETLRPLAET</sequence>
<evidence type="ECO:0000313" key="15">
    <source>
        <dbReference type="Proteomes" id="UP000199302"/>
    </source>
</evidence>
<keyword evidence="8" id="KW-0067">ATP-binding</keyword>
<dbReference type="GO" id="GO:0046654">
    <property type="term" value="P:tetrahydrofolate biosynthetic process"/>
    <property type="evidence" value="ECO:0007669"/>
    <property type="project" value="UniProtKB-UniPathway"/>
</dbReference>
<keyword evidence="9" id="KW-0289">Folate biosynthesis</keyword>
<comment type="pathway">
    <text evidence="1">Cofactor biosynthesis; tetrahydrofolate biosynthesis; 2-amino-4-hydroxy-6-hydroxymethyl-7,8-dihydropteridine diphosphate from 7,8-dihydroneopterin triphosphate: step 4/4.</text>
</comment>
<dbReference type="SUPFAM" id="SSF55083">
    <property type="entry name" value="6-hydroxymethyl-7,8-dihydropterin pyrophosphokinase, HPPK"/>
    <property type="match status" value="1"/>
</dbReference>
<dbReference type="GO" id="GO:0046656">
    <property type="term" value="P:folic acid biosynthetic process"/>
    <property type="evidence" value="ECO:0007669"/>
    <property type="project" value="UniProtKB-KW"/>
</dbReference>
<evidence type="ECO:0000256" key="6">
    <source>
        <dbReference type="ARBA" id="ARBA00022741"/>
    </source>
</evidence>
<dbReference type="PROSITE" id="PS00794">
    <property type="entry name" value="HPPK"/>
    <property type="match status" value="1"/>
</dbReference>
<keyword evidence="7 14" id="KW-0418">Kinase</keyword>
<evidence type="ECO:0000256" key="2">
    <source>
        <dbReference type="ARBA" id="ARBA00005810"/>
    </source>
</evidence>
<comment type="similarity">
    <text evidence="2">Belongs to the HPPK family.</text>
</comment>
<evidence type="ECO:0000256" key="4">
    <source>
        <dbReference type="ARBA" id="ARBA00016218"/>
    </source>
</evidence>
<accession>A0A1I6E0K1</accession>
<dbReference type="InterPro" id="IPR035907">
    <property type="entry name" value="Hppk_sf"/>
</dbReference>
<name>A0A1I6E0K1_9RHOB</name>
<evidence type="ECO:0000256" key="11">
    <source>
        <dbReference type="ARBA" id="ARBA00029766"/>
    </source>
</evidence>
<organism evidence="14 15">
    <name type="scientific">Poseidonocella sedimentorum</name>
    <dbReference type="NCBI Taxonomy" id="871652"/>
    <lineage>
        <taxon>Bacteria</taxon>
        <taxon>Pseudomonadati</taxon>
        <taxon>Pseudomonadota</taxon>
        <taxon>Alphaproteobacteria</taxon>
        <taxon>Rhodobacterales</taxon>
        <taxon>Roseobacteraceae</taxon>
        <taxon>Poseidonocella</taxon>
    </lineage>
</organism>
<feature type="domain" description="7,8-dihydro-6-hydroxymethylpterin-pyrophosphokinase" evidence="13">
    <location>
        <begin position="62"/>
        <end position="73"/>
    </location>
</feature>
<dbReference type="CDD" id="cd00483">
    <property type="entry name" value="HPPK"/>
    <property type="match status" value="1"/>
</dbReference>
<proteinExistence type="inferred from homology"/>
<evidence type="ECO:0000313" key="14">
    <source>
        <dbReference type="EMBL" id="SFR11279.1"/>
    </source>
</evidence>
<dbReference type="PANTHER" id="PTHR43071:SF1">
    <property type="entry name" value="2-AMINO-4-HYDROXY-6-HYDROXYMETHYLDIHYDROPTERIDINE PYROPHOSPHOKINASE"/>
    <property type="match status" value="1"/>
</dbReference>
<dbReference type="NCBIfam" id="TIGR01498">
    <property type="entry name" value="folK"/>
    <property type="match status" value="1"/>
</dbReference>
<evidence type="ECO:0000256" key="5">
    <source>
        <dbReference type="ARBA" id="ARBA00022679"/>
    </source>
</evidence>
<protein>
    <recommendedName>
        <fullName evidence="4">2-amino-4-hydroxy-6-hydroxymethyldihydropteridine pyrophosphokinase</fullName>
        <ecNumber evidence="3">2.7.6.3</ecNumber>
    </recommendedName>
    <alternativeName>
        <fullName evidence="11">6-hydroxymethyl-7,8-dihydropterin pyrophosphokinase</fullName>
    </alternativeName>
    <alternativeName>
        <fullName evidence="12">7,8-dihydro-6-hydroxymethylpterin-pyrophosphokinase</fullName>
    </alternativeName>
</protein>
<evidence type="ECO:0000256" key="1">
    <source>
        <dbReference type="ARBA" id="ARBA00005051"/>
    </source>
</evidence>
<evidence type="ECO:0000256" key="7">
    <source>
        <dbReference type="ARBA" id="ARBA00022777"/>
    </source>
</evidence>
<dbReference type="EC" id="2.7.6.3" evidence="3"/>
<dbReference type="Pfam" id="PF01288">
    <property type="entry name" value="HPPK"/>
    <property type="match status" value="1"/>
</dbReference>
<evidence type="ECO:0000256" key="12">
    <source>
        <dbReference type="ARBA" id="ARBA00033413"/>
    </source>
</evidence>
<keyword evidence="5" id="KW-0808">Transferase</keyword>
<evidence type="ECO:0000256" key="3">
    <source>
        <dbReference type="ARBA" id="ARBA00013253"/>
    </source>
</evidence>
<comment type="function">
    <text evidence="10">Catalyzes the transfer of pyrophosphate from adenosine triphosphate (ATP) to 6-hydroxymethyl-7,8-dihydropterin, an enzymatic step in folate biosynthesis pathway.</text>
</comment>
<dbReference type="UniPathway" id="UPA00077">
    <property type="reaction ID" value="UER00155"/>
</dbReference>
<dbReference type="Gene3D" id="3.30.70.560">
    <property type="entry name" value="7,8-Dihydro-6-hydroxymethylpterin-pyrophosphokinase HPPK"/>
    <property type="match status" value="1"/>
</dbReference>
<dbReference type="EMBL" id="FOYI01000006">
    <property type="protein sequence ID" value="SFR11279.1"/>
    <property type="molecule type" value="Genomic_DNA"/>
</dbReference>
<keyword evidence="6" id="KW-0547">Nucleotide-binding</keyword>
<dbReference type="Proteomes" id="UP000199302">
    <property type="component" value="Unassembled WGS sequence"/>
</dbReference>
<gene>
    <name evidence="14" type="ORF">SAMN04515673_106181</name>
</gene>
<dbReference type="GO" id="GO:0016301">
    <property type="term" value="F:kinase activity"/>
    <property type="evidence" value="ECO:0007669"/>
    <property type="project" value="UniProtKB-KW"/>
</dbReference>
<evidence type="ECO:0000256" key="8">
    <source>
        <dbReference type="ARBA" id="ARBA00022840"/>
    </source>
</evidence>
<evidence type="ECO:0000256" key="10">
    <source>
        <dbReference type="ARBA" id="ARBA00029409"/>
    </source>
</evidence>